<dbReference type="Gene3D" id="3.30.470.20">
    <property type="entry name" value="ATP-grasp fold, B domain"/>
    <property type="match status" value="1"/>
</dbReference>
<dbReference type="InterPro" id="IPR011761">
    <property type="entry name" value="ATP-grasp"/>
</dbReference>
<evidence type="ECO:0000256" key="2">
    <source>
        <dbReference type="ARBA" id="ARBA00022741"/>
    </source>
</evidence>
<keyword evidence="7" id="KW-1185">Reference proteome</keyword>
<evidence type="ECO:0000259" key="5">
    <source>
        <dbReference type="PROSITE" id="PS50975"/>
    </source>
</evidence>
<dbReference type="InterPro" id="IPR052032">
    <property type="entry name" value="ATP-dep_AA_Ligase"/>
</dbReference>
<keyword evidence="2 4" id="KW-0547">Nucleotide-binding</keyword>
<evidence type="ECO:0000256" key="4">
    <source>
        <dbReference type="PROSITE-ProRule" id="PRU00409"/>
    </source>
</evidence>
<dbReference type="HOGENOM" id="CLU_029016_3_1_11"/>
<keyword evidence="6" id="KW-0614">Plasmid</keyword>
<evidence type="ECO:0000313" key="7">
    <source>
        <dbReference type="Proteomes" id="UP000007842"/>
    </source>
</evidence>
<evidence type="ECO:0000256" key="1">
    <source>
        <dbReference type="ARBA" id="ARBA00022598"/>
    </source>
</evidence>
<dbReference type="Gene3D" id="3.40.50.20">
    <property type="match status" value="1"/>
</dbReference>
<dbReference type="EMBL" id="CP003229">
    <property type="protein sequence ID" value="AEW99018.1"/>
    <property type="molecule type" value="Genomic_DNA"/>
</dbReference>
<feature type="domain" description="ATP-grasp" evidence="5">
    <location>
        <begin position="130"/>
        <end position="341"/>
    </location>
</feature>
<name>G8XD72_STREN</name>
<dbReference type="PANTHER" id="PTHR43585">
    <property type="entry name" value="FUMIPYRROLE BIOSYNTHESIS PROTEIN C"/>
    <property type="match status" value="1"/>
</dbReference>
<protein>
    <recommendedName>
        <fullName evidence="5">ATP-grasp domain-containing protein</fullName>
    </recommendedName>
</protein>
<dbReference type="KEGG" id="scy:SCATT_p08250"/>
<dbReference type="GO" id="GO:0046872">
    <property type="term" value="F:metal ion binding"/>
    <property type="evidence" value="ECO:0007669"/>
    <property type="project" value="InterPro"/>
</dbReference>
<keyword evidence="1" id="KW-0436">Ligase</keyword>
<accession>G8XD72</accession>
<dbReference type="Proteomes" id="UP000007842">
    <property type="component" value="Plasmid pSCATT"/>
</dbReference>
<dbReference type="RefSeq" id="WP_014626896.1">
    <property type="nucleotide sequence ID" value="NC_016113.1"/>
</dbReference>
<dbReference type="OrthoDB" id="4150158at2"/>
<reference evidence="7" key="1">
    <citation type="submission" date="2011-12" db="EMBL/GenBank/DDBJ databases">
        <title>Complete genome sequence of Streptomyces cattleya strain DSM 46488.</title>
        <authorList>
            <person name="Ou H.-Y."/>
            <person name="Li P."/>
            <person name="Zhao C."/>
            <person name="O'Hagan D."/>
            <person name="Deng Z."/>
        </authorList>
    </citation>
    <scope>NUCLEOTIDE SEQUENCE [LARGE SCALE GENOMIC DNA]</scope>
    <source>
        <strain evidence="7">ATCC 35852 / DSM 46488 / JCM 4925 / NBRC 14057 / NRRL 8057</strain>
        <plasmid evidence="7">Plasmid pSCATT</plasmid>
    </source>
</reference>
<dbReference type="PATRIC" id="fig|1003195.29.peg.6620"/>
<organism evidence="6 7">
    <name type="scientific">Streptantibioticus cattleyicolor (strain ATCC 35852 / DSM 46488 / JCM 4925 / NBRC 14057 / NRRL 8057)</name>
    <name type="common">Streptomyces cattleya</name>
    <dbReference type="NCBI Taxonomy" id="1003195"/>
    <lineage>
        <taxon>Bacteria</taxon>
        <taxon>Bacillati</taxon>
        <taxon>Actinomycetota</taxon>
        <taxon>Actinomycetes</taxon>
        <taxon>Kitasatosporales</taxon>
        <taxon>Streptomycetaceae</taxon>
        <taxon>Streptantibioticus</taxon>
    </lineage>
</organism>
<keyword evidence="3 4" id="KW-0067">ATP-binding</keyword>
<evidence type="ECO:0000313" key="6">
    <source>
        <dbReference type="EMBL" id="AEW99018.1"/>
    </source>
</evidence>
<dbReference type="GO" id="GO:0016874">
    <property type="term" value="F:ligase activity"/>
    <property type="evidence" value="ECO:0007669"/>
    <property type="project" value="UniProtKB-KW"/>
</dbReference>
<dbReference type="PANTHER" id="PTHR43585:SF2">
    <property type="entry name" value="ATP-GRASP ENZYME FSQD"/>
    <property type="match status" value="1"/>
</dbReference>
<dbReference type="AlphaFoldDB" id="G8XD72"/>
<sequence>MSHPDPRQPDAIPPELRARRGVAAIVAPFGTGRFYATEFRRRGWSSIAVTPPYTTLPPKHRVHHDDFLHVVEDHGDVARTAEALRQRDVQAVVAGSELGVPLAAALAHHLGLPGNPVPTGDARRDRAAARDTLADAGVPVVPTLCTDDLEEAVAWAARNGRRPYTLGSASHSAARDSGERVCTDHDDLVRAWQAMRGSPFAPPEDTPEAPGHPALAGTPLLLRAEVTGARYLVNTVSYAGHHRVTEIWAEHRMGRAGVMLCGRADLLPPGSAVAGVLTDHVSRALTALGIAYGAAHSEIVLTDDGPLLLTTEPRPDSGIDPVALLWATGSYHARDAVAALLDPLSLMDRPTRAPKYTCRIVLATDRGGFLNTAVLQQILSLPTITGTVGHLVPGSRLHRTPGLLTSPGALILVADDQTEIERDVQAVRILERDGLYQWQR</sequence>
<geneLocation type="plasmid" evidence="6 7">
    <name>pSCATT</name>
</geneLocation>
<dbReference type="GO" id="GO:0005524">
    <property type="term" value="F:ATP binding"/>
    <property type="evidence" value="ECO:0007669"/>
    <property type="project" value="UniProtKB-UniRule"/>
</dbReference>
<dbReference type="SUPFAM" id="SSF56059">
    <property type="entry name" value="Glutathione synthetase ATP-binding domain-like"/>
    <property type="match status" value="1"/>
</dbReference>
<gene>
    <name evidence="6" type="ordered locus">SCATT_p08250</name>
</gene>
<dbReference type="PROSITE" id="PS50975">
    <property type="entry name" value="ATP_GRASP"/>
    <property type="match status" value="1"/>
</dbReference>
<proteinExistence type="predicted"/>
<evidence type="ECO:0000256" key="3">
    <source>
        <dbReference type="ARBA" id="ARBA00022840"/>
    </source>
</evidence>